<dbReference type="InterPro" id="IPR003737">
    <property type="entry name" value="GlcNAc_PI_deacetylase-related"/>
</dbReference>
<dbReference type="GO" id="GO:0006506">
    <property type="term" value="P:GPI anchor biosynthetic process"/>
    <property type="evidence" value="ECO:0007669"/>
    <property type="project" value="UniProtKB-UniPathway"/>
</dbReference>
<dbReference type="GO" id="GO:0005783">
    <property type="term" value="C:endoplasmic reticulum"/>
    <property type="evidence" value="ECO:0007669"/>
    <property type="project" value="TreeGrafter"/>
</dbReference>
<dbReference type="Proteomes" id="UP000320762">
    <property type="component" value="Unassembled WGS sequence"/>
</dbReference>
<feature type="signal peptide" evidence="3">
    <location>
        <begin position="1"/>
        <end position="28"/>
    </location>
</feature>
<dbReference type="EC" id="3.5.1.89" evidence="2"/>
<keyword evidence="5" id="KW-1185">Reference proteome</keyword>
<dbReference type="InterPro" id="IPR024078">
    <property type="entry name" value="LmbE-like_dom_sf"/>
</dbReference>
<name>A0A550C6L2_9AGAR</name>
<dbReference type="GO" id="GO:0000225">
    <property type="term" value="F:N-acetylglucosaminylphosphatidylinositol deacetylase activity"/>
    <property type="evidence" value="ECO:0007669"/>
    <property type="project" value="UniProtKB-EC"/>
</dbReference>
<reference evidence="4 5" key="1">
    <citation type="journal article" date="2019" name="New Phytol.">
        <title>Comparative genomics reveals unique wood-decay strategies and fruiting body development in the Schizophyllaceae.</title>
        <authorList>
            <person name="Almasi E."/>
            <person name="Sahu N."/>
            <person name="Krizsan K."/>
            <person name="Balint B."/>
            <person name="Kovacs G.M."/>
            <person name="Kiss B."/>
            <person name="Cseklye J."/>
            <person name="Drula E."/>
            <person name="Henrissat B."/>
            <person name="Nagy I."/>
            <person name="Chovatia M."/>
            <person name="Adam C."/>
            <person name="LaButti K."/>
            <person name="Lipzen A."/>
            <person name="Riley R."/>
            <person name="Grigoriev I.V."/>
            <person name="Nagy L.G."/>
        </authorList>
    </citation>
    <scope>NUCLEOTIDE SEQUENCE [LARGE SCALE GENOMIC DNA]</scope>
    <source>
        <strain evidence="4 5">NL-1724</strain>
    </source>
</reference>
<proteinExistence type="inferred from homology"/>
<evidence type="ECO:0000256" key="3">
    <source>
        <dbReference type="SAM" id="SignalP"/>
    </source>
</evidence>
<dbReference type="STRING" id="97359.A0A550C6L2"/>
<dbReference type="OrthoDB" id="440160at2759"/>
<evidence type="ECO:0000313" key="4">
    <source>
        <dbReference type="EMBL" id="TRM60422.1"/>
    </source>
</evidence>
<dbReference type="PANTHER" id="PTHR12993:SF11">
    <property type="entry name" value="N-ACETYLGLUCOSAMINYL-PHOSPHATIDYLINOSITOL DE-N-ACETYLASE"/>
    <property type="match status" value="1"/>
</dbReference>
<dbReference type="UniPathway" id="UPA00196"/>
<evidence type="ECO:0000313" key="5">
    <source>
        <dbReference type="Proteomes" id="UP000320762"/>
    </source>
</evidence>
<dbReference type="GO" id="GO:0016020">
    <property type="term" value="C:membrane"/>
    <property type="evidence" value="ECO:0007669"/>
    <property type="project" value="GOC"/>
</dbReference>
<keyword evidence="3" id="KW-0732">Signal</keyword>
<sequence length="277" mass="30524">MSMSFGAVTFQVLLLALLIAALLNPVQFDADAISEASVADARVLLVTAHPDDEASPGITADEHQGTPVYSLCLSVGNADGLGSMRRREFGASLDALGVPERRRWVLDNPDLQDNFTATWDANLIAEAVRPYVTSSAITTILTFDREGVSQHPNHRSIREGVRTLLTSPDAPLTHPRFFTLATVPTVSKYLWVIAPLQAKLDLTMAAALHAFEDVYASLVGNETPKHADSSAPATPEYGAALFAMLQHKSQMVWFRYLYICFSRYMWVNEWFEVKVPV</sequence>
<accession>A0A550C6L2</accession>
<dbReference type="SUPFAM" id="SSF102588">
    <property type="entry name" value="LmbE-like"/>
    <property type="match status" value="1"/>
</dbReference>
<comment type="similarity">
    <text evidence="1">Belongs to the PIGL family.</text>
</comment>
<dbReference type="Pfam" id="PF02585">
    <property type="entry name" value="PIG-L"/>
    <property type="match status" value="1"/>
</dbReference>
<dbReference type="EMBL" id="VDMD01000022">
    <property type="protein sequence ID" value="TRM60422.1"/>
    <property type="molecule type" value="Genomic_DNA"/>
</dbReference>
<dbReference type="PANTHER" id="PTHR12993">
    <property type="entry name" value="N-ACETYLGLUCOSAMINYL-PHOSPHATIDYLINOSITOL DE-N-ACETYLASE-RELATED"/>
    <property type="match status" value="1"/>
</dbReference>
<comment type="caution">
    <text evidence="4">The sequence shown here is derived from an EMBL/GenBank/DDBJ whole genome shotgun (WGS) entry which is preliminary data.</text>
</comment>
<feature type="chain" id="PRO_5022116645" description="N-acetylglucosaminylphosphatidylinositol deacetylase" evidence="3">
    <location>
        <begin position="29"/>
        <end position="277"/>
    </location>
</feature>
<protein>
    <recommendedName>
        <fullName evidence="2">N-acetylglucosaminylphosphatidylinositol deacetylase</fullName>
        <ecNumber evidence="2">3.5.1.89</ecNumber>
    </recommendedName>
</protein>
<organism evidence="4 5">
    <name type="scientific">Schizophyllum amplum</name>
    <dbReference type="NCBI Taxonomy" id="97359"/>
    <lineage>
        <taxon>Eukaryota</taxon>
        <taxon>Fungi</taxon>
        <taxon>Dikarya</taxon>
        <taxon>Basidiomycota</taxon>
        <taxon>Agaricomycotina</taxon>
        <taxon>Agaricomycetes</taxon>
        <taxon>Agaricomycetidae</taxon>
        <taxon>Agaricales</taxon>
        <taxon>Schizophyllaceae</taxon>
        <taxon>Schizophyllum</taxon>
    </lineage>
</organism>
<evidence type="ECO:0000256" key="1">
    <source>
        <dbReference type="ARBA" id="ARBA00006066"/>
    </source>
</evidence>
<evidence type="ECO:0000256" key="2">
    <source>
        <dbReference type="ARBA" id="ARBA00012176"/>
    </source>
</evidence>
<gene>
    <name evidence="4" type="ORF">BD626DRAFT_505338</name>
</gene>
<dbReference type="Gene3D" id="3.40.50.10320">
    <property type="entry name" value="LmbE-like"/>
    <property type="match status" value="1"/>
</dbReference>
<dbReference type="AlphaFoldDB" id="A0A550C6L2"/>